<evidence type="ECO:0000259" key="1">
    <source>
        <dbReference type="Pfam" id="PF12146"/>
    </source>
</evidence>
<proteinExistence type="predicted"/>
<evidence type="ECO:0000313" key="2">
    <source>
        <dbReference type="EMBL" id="MDC8770154.1"/>
    </source>
</evidence>
<sequence length="320" mass="34780">MARILAEIDFIWRRLGAPLLGLALMSSLSGCAWWSVKERELALRPSPGRPAAYAEDGVGLRAGDQRLLQPVLSEDGRSQQLALWWLPHPDLAAPTLLYLHGTLRSLYGNLPKIEALRDAGFAIVAVDYRGWGDSTPIIPSEASINADVRMAWAEMLKRQADPSKRVVFGHSMGGAVAVTLASSLQQGADYGALVLESTFTRLPDVAAEAGTLGKIGAAITRLEFDSLAKIGRVDAPLLMLHGTADTTVPVVLGRRLRDAAPKASNCWIEFPEGSHSRLHSEFPQQYQQALRTLIRSIQLGAPWPDECRTVSPQILVTPQP</sequence>
<dbReference type="EMBL" id="JAQQXT010000001">
    <property type="protein sequence ID" value="MDC8770154.1"/>
    <property type="molecule type" value="Genomic_DNA"/>
</dbReference>
<name>A0ABT5K879_9BURK</name>
<comment type="caution">
    <text evidence="2">The sequence shown here is derived from an EMBL/GenBank/DDBJ whole genome shotgun (WGS) entry which is preliminary data.</text>
</comment>
<dbReference type="RefSeq" id="WP_273598633.1">
    <property type="nucleotide sequence ID" value="NZ_JAQQXT010000001.1"/>
</dbReference>
<accession>A0ABT5K879</accession>
<evidence type="ECO:0000313" key="3">
    <source>
        <dbReference type="Proteomes" id="UP001221189"/>
    </source>
</evidence>
<dbReference type="PROSITE" id="PS51257">
    <property type="entry name" value="PROKAR_LIPOPROTEIN"/>
    <property type="match status" value="1"/>
</dbReference>
<dbReference type="PANTHER" id="PTHR12277:SF81">
    <property type="entry name" value="PROTEIN ABHD13"/>
    <property type="match status" value="1"/>
</dbReference>
<gene>
    <name evidence="2" type="ORF">PRZ03_01130</name>
</gene>
<dbReference type="Proteomes" id="UP001221189">
    <property type="component" value="Unassembled WGS sequence"/>
</dbReference>
<dbReference type="GO" id="GO:0016787">
    <property type="term" value="F:hydrolase activity"/>
    <property type="evidence" value="ECO:0007669"/>
    <property type="project" value="UniProtKB-KW"/>
</dbReference>
<organism evidence="2 3">
    <name type="scientific">Roseateles albus</name>
    <dbReference type="NCBI Taxonomy" id="2987525"/>
    <lineage>
        <taxon>Bacteria</taxon>
        <taxon>Pseudomonadati</taxon>
        <taxon>Pseudomonadota</taxon>
        <taxon>Betaproteobacteria</taxon>
        <taxon>Burkholderiales</taxon>
        <taxon>Sphaerotilaceae</taxon>
        <taxon>Roseateles</taxon>
    </lineage>
</organism>
<dbReference type="SUPFAM" id="SSF53474">
    <property type="entry name" value="alpha/beta-Hydrolases"/>
    <property type="match status" value="1"/>
</dbReference>
<dbReference type="Gene3D" id="3.40.50.1820">
    <property type="entry name" value="alpha/beta hydrolase"/>
    <property type="match status" value="1"/>
</dbReference>
<dbReference type="PANTHER" id="PTHR12277">
    <property type="entry name" value="ALPHA/BETA HYDROLASE DOMAIN-CONTAINING PROTEIN"/>
    <property type="match status" value="1"/>
</dbReference>
<dbReference type="InterPro" id="IPR029058">
    <property type="entry name" value="AB_hydrolase_fold"/>
</dbReference>
<dbReference type="InterPro" id="IPR022742">
    <property type="entry name" value="Hydrolase_4"/>
</dbReference>
<keyword evidence="2" id="KW-0378">Hydrolase</keyword>
<dbReference type="Pfam" id="PF12146">
    <property type="entry name" value="Hydrolase_4"/>
    <property type="match status" value="1"/>
</dbReference>
<keyword evidence="3" id="KW-1185">Reference proteome</keyword>
<reference evidence="2 3" key="1">
    <citation type="submission" date="2022-10" db="EMBL/GenBank/DDBJ databases">
        <title>Paucibacter sp. hw1 Genome sequencing.</title>
        <authorList>
            <person name="Park S."/>
        </authorList>
    </citation>
    <scope>NUCLEOTIDE SEQUENCE [LARGE SCALE GENOMIC DNA]</scope>
    <source>
        <strain evidence="3">hw1</strain>
    </source>
</reference>
<feature type="domain" description="Serine aminopeptidase S33" evidence="1">
    <location>
        <begin position="99"/>
        <end position="204"/>
    </location>
</feature>
<protein>
    <submittedName>
        <fullName evidence="2">Alpha/beta fold hydrolase</fullName>
    </submittedName>
</protein>